<sequence length="222" mass="25151">MSGPSYNSILTAAGNIIEALKGVGETWCCLIGGLAVNLLGVSHYVADIDILVLRPQMDKETVQDALVYRWPYNFSLETPLTPGADFMKLFYHIPRTNHKIKVDLLFSTELDLEIPYGLQAGHFVYSGNLPLAPLYFVLYHKLMGWDIRISSPENWKRSKASQIDAPDIISLCVIAARESLIPLSKSHLGREYLYNFHSRVEAFVSWYGDDARRLFRRIGFPV</sequence>
<dbReference type="SUPFAM" id="SSF81301">
    <property type="entry name" value="Nucleotidyltransferase"/>
    <property type="match status" value="1"/>
</dbReference>
<dbReference type="HOGENOM" id="CLU_047728_1_0_1"/>
<dbReference type="EMBL" id="KN824287">
    <property type="protein sequence ID" value="KIM29828.1"/>
    <property type="molecule type" value="Genomic_DNA"/>
</dbReference>
<name>A0A0C2WUI0_SERVB</name>
<proteinExistence type="predicted"/>
<gene>
    <name evidence="1" type="ORF">M408DRAFT_328632</name>
</gene>
<dbReference type="InterPro" id="IPR043519">
    <property type="entry name" value="NT_sf"/>
</dbReference>
<evidence type="ECO:0000313" key="1">
    <source>
        <dbReference type="EMBL" id="KIM29828.1"/>
    </source>
</evidence>
<evidence type="ECO:0008006" key="3">
    <source>
        <dbReference type="Google" id="ProtNLM"/>
    </source>
</evidence>
<reference evidence="2" key="2">
    <citation type="submission" date="2015-01" db="EMBL/GenBank/DDBJ databases">
        <title>Evolutionary Origins and Diversification of the Mycorrhizal Mutualists.</title>
        <authorList>
            <consortium name="DOE Joint Genome Institute"/>
            <consortium name="Mycorrhizal Genomics Consortium"/>
            <person name="Kohler A."/>
            <person name="Kuo A."/>
            <person name="Nagy L.G."/>
            <person name="Floudas D."/>
            <person name="Copeland A."/>
            <person name="Barry K.W."/>
            <person name="Cichocki N."/>
            <person name="Veneault-Fourrey C."/>
            <person name="LaButti K."/>
            <person name="Lindquist E.A."/>
            <person name="Lipzen A."/>
            <person name="Lundell T."/>
            <person name="Morin E."/>
            <person name="Murat C."/>
            <person name="Riley R."/>
            <person name="Ohm R."/>
            <person name="Sun H."/>
            <person name="Tunlid A."/>
            <person name="Henrissat B."/>
            <person name="Grigoriev I.V."/>
            <person name="Hibbett D.S."/>
            <person name="Martin F."/>
        </authorList>
    </citation>
    <scope>NUCLEOTIDE SEQUENCE [LARGE SCALE GENOMIC DNA]</scope>
    <source>
        <strain evidence="2">MAFF 305830</strain>
    </source>
</reference>
<evidence type="ECO:0000313" key="2">
    <source>
        <dbReference type="Proteomes" id="UP000054097"/>
    </source>
</evidence>
<organism evidence="1 2">
    <name type="scientific">Serendipita vermifera MAFF 305830</name>
    <dbReference type="NCBI Taxonomy" id="933852"/>
    <lineage>
        <taxon>Eukaryota</taxon>
        <taxon>Fungi</taxon>
        <taxon>Dikarya</taxon>
        <taxon>Basidiomycota</taxon>
        <taxon>Agaricomycotina</taxon>
        <taxon>Agaricomycetes</taxon>
        <taxon>Sebacinales</taxon>
        <taxon>Serendipitaceae</taxon>
        <taxon>Serendipita</taxon>
    </lineage>
</organism>
<dbReference type="Gene3D" id="3.30.460.40">
    <property type="match status" value="1"/>
</dbReference>
<reference evidence="1 2" key="1">
    <citation type="submission" date="2014-04" db="EMBL/GenBank/DDBJ databases">
        <authorList>
            <consortium name="DOE Joint Genome Institute"/>
            <person name="Kuo A."/>
            <person name="Zuccaro A."/>
            <person name="Kohler A."/>
            <person name="Nagy L.G."/>
            <person name="Floudas D."/>
            <person name="Copeland A."/>
            <person name="Barry K.W."/>
            <person name="Cichocki N."/>
            <person name="Veneault-Fourrey C."/>
            <person name="LaButti K."/>
            <person name="Lindquist E.A."/>
            <person name="Lipzen A."/>
            <person name="Lundell T."/>
            <person name="Morin E."/>
            <person name="Murat C."/>
            <person name="Sun H."/>
            <person name="Tunlid A."/>
            <person name="Henrissat B."/>
            <person name="Grigoriev I.V."/>
            <person name="Hibbett D.S."/>
            <person name="Martin F."/>
            <person name="Nordberg H.P."/>
            <person name="Cantor M.N."/>
            <person name="Hua S.X."/>
        </authorList>
    </citation>
    <scope>NUCLEOTIDE SEQUENCE [LARGE SCALE GENOMIC DNA]</scope>
    <source>
        <strain evidence="1 2">MAFF 305830</strain>
    </source>
</reference>
<dbReference type="STRING" id="933852.A0A0C2WUI0"/>
<accession>A0A0C2WUI0</accession>
<dbReference type="Proteomes" id="UP000054097">
    <property type="component" value="Unassembled WGS sequence"/>
</dbReference>
<dbReference type="AlphaFoldDB" id="A0A0C2WUI0"/>
<keyword evidence="2" id="KW-1185">Reference proteome</keyword>
<dbReference type="OrthoDB" id="3133286at2759"/>
<protein>
    <recommendedName>
        <fullName evidence="3">Nucleotidyltransferase family protein</fullName>
    </recommendedName>
</protein>